<gene>
    <name evidence="3" type="ORF">G9G25_004887</name>
</gene>
<feature type="transmembrane region" description="Helical" evidence="1">
    <location>
        <begin position="41"/>
        <end position="67"/>
    </location>
</feature>
<reference evidence="3" key="1">
    <citation type="journal article" date="2018" name="Genome Biol.">
        <title>SKESA: strategic k-mer extension for scrupulous assemblies.</title>
        <authorList>
            <person name="Souvorov A."/>
            <person name="Agarwala R."/>
            <person name="Lipman D.J."/>
        </authorList>
    </citation>
    <scope>NUCLEOTIDE SEQUENCE</scope>
    <source>
        <strain evidence="3">12-8479</strain>
    </source>
</reference>
<feature type="signal peptide" evidence="2">
    <location>
        <begin position="1"/>
        <end position="25"/>
    </location>
</feature>
<dbReference type="AlphaFoldDB" id="A0A741T3J1"/>
<accession>A0A741T3J1</accession>
<keyword evidence="1" id="KW-1133">Transmembrane helix</keyword>
<reference evidence="3" key="2">
    <citation type="submission" date="2018-07" db="EMBL/GenBank/DDBJ databases">
        <authorList>
            <consortium name="NCBI Pathogen Detection Project"/>
        </authorList>
    </citation>
    <scope>NUCLEOTIDE SEQUENCE</scope>
    <source>
        <strain evidence="3">12-8479</strain>
    </source>
</reference>
<feature type="chain" id="PRO_5028173169" description="Phage coat protein" evidence="2">
    <location>
        <begin position="26"/>
        <end position="77"/>
    </location>
</feature>
<evidence type="ECO:0000313" key="3">
    <source>
        <dbReference type="EMBL" id="HAF0892903.1"/>
    </source>
</evidence>
<proteinExistence type="predicted"/>
<protein>
    <recommendedName>
        <fullName evidence="4">Phage coat protein</fullName>
    </recommendedName>
</protein>
<dbReference type="EMBL" id="DAAUAP010000099">
    <property type="protein sequence ID" value="HAF0892903.1"/>
    <property type="molecule type" value="Genomic_DNA"/>
</dbReference>
<keyword evidence="1" id="KW-0812">Transmembrane</keyword>
<organism evidence="3">
    <name type="scientific">Salmonella enterica subsp. enterica serovar Agona</name>
    <dbReference type="NCBI Taxonomy" id="58095"/>
    <lineage>
        <taxon>Bacteria</taxon>
        <taxon>Pseudomonadati</taxon>
        <taxon>Pseudomonadota</taxon>
        <taxon>Gammaproteobacteria</taxon>
        <taxon>Enterobacterales</taxon>
        <taxon>Enterobacteriaceae</taxon>
        <taxon>Salmonella</taxon>
    </lineage>
</organism>
<comment type="caution">
    <text evidence="3">The sequence shown here is derived from an EMBL/GenBank/DDBJ whole genome shotgun (WGS) entry which is preliminary data.</text>
</comment>
<keyword evidence="2" id="KW-0732">Signal</keyword>
<evidence type="ECO:0000256" key="1">
    <source>
        <dbReference type="SAM" id="Phobius"/>
    </source>
</evidence>
<evidence type="ECO:0000256" key="2">
    <source>
        <dbReference type="SAM" id="SignalP"/>
    </source>
</evidence>
<keyword evidence="1" id="KW-0472">Membrane</keyword>
<name>A0A741T3J1_SALET</name>
<sequence>MSILKKVIVGAFAVAAAVSAPAVMAAEGTNEVDLSPLTSAISFSGVTTAILGIAAAVAGLYALYAGVKHVLRMVRSA</sequence>
<evidence type="ECO:0008006" key="4">
    <source>
        <dbReference type="Google" id="ProtNLM"/>
    </source>
</evidence>